<dbReference type="Gene3D" id="1.10.1410.40">
    <property type="match status" value="1"/>
</dbReference>
<keyword evidence="7" id="KW-0067">ATP-binding</keyword>
<keyword evidence="5" id="KW-0479">Metal-binding</keyword>
<evidence type="ECO:0000256" key="5">
    <source>
        <dbReference type="ARBA" id="ARBA00022723"/>
    </source>
</evidence>
<comment type="similarity">
    <text evidence="2">Belongs to the mab-21 family.</text>
</comment>
<comment type="caution">
    <text evidence="11">The sequence shown here is derived from an EMBL/GenBank/DDBJ whole genome shotgun (WGS) entry which is preliminary data.</text>
</comment>
<evidence type="ECO:0000313" key="11">
    <source>
        <dbReference type="EMBL" id="CAG2185163.1"/>
    </source>
</evidence>
<dbReference type="InterPro" id="IPR046903">
    <property type="entry name" value="Mab-21-like_nuc_Trfase"/>
</dbReference>
<sequence>MDYALLNRFYGDHVQMNKVETARNIKQVMRIVRKILDHVHKKDRRFKRKPLRVGSYYTHLKVSKADEFDFSVVLDVPPLDWCNDDSSYIYEFNKKDQLVKKVSTAADLPIEKGLISLPDNIIQQWNRDGINDDEACLTFDDDIIPIMVKKRFKALVSEAVNELDIENVDAKRLTDSPATTLTINLTKPANGDVSVDLTPLIESRSTFVEFLGWPRPGSQWPPKKKVDEIKEMGFNDIAKDKYYWTYSFASCEKKLLDGIDNIEENPTFRKMSEKIMKKLKEKWCPKSMKQELTSYHLLNILFWECERYPQDSEWSEDHVDTKLISMSERLLECIRKNNLPQYFHPRVNLFSTKKIDVLNQVAKNIQQFLRKPVSYIQRYY</sequence>
<protein>
    <submittedName>
        <fullName evidence="11">Uncharacterized protein</fullName>
    </submittedName>
</protein>
<keyword evidence="12" id="KW-1185">Reference proteome</keyword>
<evidence type="ECO:0000256" key="2">
    <source>
        <dbReference type="ARBA" id="ARBA00008307"/>
    </source>
</evidence>
<evidence type="ECO:0000256" key="6">
    <source>
        <dbReference type="ARBA" id="ARBA00022741"/>
    </source>
</evidence>
<dbReference type="GO" id="GO:0046872">
    <property type="term" value="F:metal ion binding"/>
    <property type="evidence" value="ECO:0007669"/>
    <property type="project" value="UniProtKB-KW"/>
</dbReference>
<keyword evidence="3" id="KW-0808">Transferase</keyword>
<proteinExistence type="inferred from homology"/>
<accession>A0A8S3PP17</accession>
<dbReference type="PANTHER" id="PTHR10656">
    <property type="entry name" value="CELL FATE DETERMINING PROTEIN MAB21-RELATED"/>
    <property type="match status" value="1"/>
</dbReference>
<feature type="domain" description="Mab-21-like nucleotidyltransferase" evidence="9">
    <location>
        <begin position="56"/>
        <end position="258"/>
    </location>
</feature>
<dbReference type="PANTHER" id="PTHR10656:SF42">
    <property type="entry name" value="CYCLIC GMP-AMP SYNTHASE-LIKE PROTEIN-RELATED"/>
    <property type="match status" value="1"/>
</dbReference>
<dbReference type="Proteomes" id="UP000683360">
    <property type="component" value="Unassembled WGS sequence"/>
</dbReference>
<dbReference type="SMART" id="SM01265">
    <property type="entry name" value="Mab-21"/>
    <property type="match status" value="1"/>
</dbReference>
<evidence type="ECO:0000313" key="12">
    <source>
        <dbReference type="Proteomes" id="UP000683360"/>
    </source>
</evidence>
<evidence type="ECO:0000256" key="7">
    <source>
        <dbReference type="ARBA" id="ARBA00022840"/>
    </source>
</evidence>
<dbReference type="AlphaFoldDB" id="A0A8S3PP17"/>
<dbReference type="InterPro" id="IPR024810">
    <property type="entry name" value="MAB21L/cGLR"/>
</dbReference>
<dbReference type="GO" id="GO:0016779">
    <property type="term" value="F:nucleotidyltransferase activity"/>
    <property type="evidence" value="ECO:0007669"/>
    <property type="project" value="UniProtKB-KW"/>
</dbReference>
<dbReference type="Pfam" id="PF20266">
    <property type="entry name" value="Mab-21_C"/>
    <property type="match status" value="1"/>
</dbReference>
<dbReference type="GO" id="GO:0005524">
    <property type="term" value="F:ATP binding"/>
    <property type="evidence" value="ECO:0007669"/>
    <property type="project" value="UniProtKB-KW"/>
</dbReference>
<keyword evidence="8" id="KW-0460">Magnesium</keyword>
<evidence type="ECO:0000259" key="9">
    <source>
        <dbReference type="Pfam" id="PF03281"/>
    </source>
</evidence>
<evidence type="ECO:0000256" key="1">
    <source>
        <dbReference type="ARBA" id="ARBA00001946"/>
    </source>
</evidence>
<dbReference type="Gene3D" id="3.30.460.90">
    <property type="match status" value="1"/>
</dbReference>
<dbReference type="Pfam" id="PF03281">
    <property type="entry name" value="Mab-21"/>
    <property type="match status" value="1"/>
</dbReference>
<keyword evidence="6" id="KW-0547">Nucleotide-binding</keyword>
<dbReference type="OrthoDB" id="6054650at2759"/>
<name>A0A8S3PP17_MYTED</name>
<reference evidence="11" key="1">
    <citation type="submission" date="2021-03" db="EMBL/GenBank/DDBJ databases">
        <authorList>
            <person name="Bekaert M."/>
        </authorList>
    </citation>
    <scope>NUCLEOTIDE SEQUENCE</scope>
</reference>
<evidence type="ECO:0000259" key="10">
    <source>
        <dbReference type="Pfam" id="PF20266"/>
    </source>
</evidence>
<feature type="domain" description="Mab-21-like HhH/H2TH-like" evidence="10">
    <location>
        <begin position="270"/>
        <end position="366"/>
    </location>
</feature>
<dbReference type="InterPro" id="IPR046906">
    <property type="entry name" value="Mab-21_HhH/H2TH-like"/>
</dbReference>
<gene>
    <name evidence="11" type="ORF">MEDL_785</name>
</gene>
<keyword evidence="4" id="KW-0548">Nucleotidyltransferase</keyword>
<evidence type="ECO:0000256" key="3">
    <source>
        <dbReference type="ARBA" id="ARBA00022679"/>
    </source>
</evidence>
<dbReference type="EMBL" id="CAJPWZ010000070">
    <property type="protein sequence ID" value="CAG2185163.1"/>
    <property type="molecule type" value="Genomic_DNA"/>
</dbReference>
<comment type="cofactor">
    <cofactor evidence="1">
        <name>Mg(2+)</name>
        <dbReference type="ChEBI" id="CHEBI:18420"/>
    </cofactor>
</comment>
<organism evidence="11 12">
    <name type="scientific">Mytilus edulis</name>
    <name type="common">Blue mussel</name>
    <dbReference type="NCBI Taxonomy" id="6550"/>
    <lineage>
        <taxon>Eukaryota</taxon>
        <taxon>Metazoa</taxon>
        <taxon>Spiralia</taxon>
        <taxon>Lophotrochozoa</taxon>
        <taxon>Mollusca</taxon>
        <taxon>Bivalvia</taxon>
        <taxon>Autobranchia</taxon>
        <taxon>Pteriomorphia</taxon>
        <taxon>Mytilida</taxon>
        <taxon>Mytiloidea</taxon>
        <taxon>Mytilidae</taxon>
        <taxon>Mytilinae</taxon>
        <taxon>Mytilus</taxon>
    </lineage>
</organism>
<evidence type="ECO:0000256" key="8">
    <source>
        <dbReference type="ARBA" id="ARBA00022842"/>
    </source>
</evidence>
<evidence type="ECO:0000256" key="4">
    <source>
        <dbReference type="ARBA" id="ARBA00022695"/>
    </source>
</evidence>